<sequence length="55" mass="6286">MASVILEYFDDCTVFSMESLMIGIVLIRDIDSNPISYLKSSHWLLLLLLYPVSYG</sequence>
<gene>
    <name evidence="1" type="ORF">AArcMg_2483</name>
</gene>
<name>A0A346PSI0_9EURY</name>
<organism evidence="1 2">
    <name type="scientific">Natrarchaeobaculum sulfurireducens</name>
    <dbReference type="NCBI Taxonomy" id="2044521"/>
    <lineage>
        <taxon>Archaea</taxon>
        <taxon>Methanobacteriati</taxon>
        <taxon>Methanobacteriota</taxon>
        <taxon>Stenosarchaea group</taxon>
        <taxon>Halobacteria</taxon>
        <taxon>Halobacteriales</taxon>
        <taxon>Natrialbaceae</taxon>
        <taxon>Natrarchaeobaculum</taxon>
    </lineage>
</organism>
<protein>
    <submittedName>
        <fullName evidence="1">Uncharacterized protein</fullName>
    </submittedName>
</protein>
<evidence type="ECO:0000313" key="1">
    <source>
        <dbReference type="EMBL" id="AXR82475.1"/>
    </source>
</evidence>
<evidence type="ECO:0000313" key="2">
    <source>
        <dbReference type="Proteomes" id="UP000258613"/>
    </source>
</evidence>
<dbReference type="KEGG" id="nag:AArcMg_2483"/>
<dbReference type="AlphaFoldDB" id="A0A346PSI0"/>
<accession>A0A346PSI0</accession>
<keyword evidence="2" id="KW-1185">Reference proteome</keyword>
<dbReference type="EMBL" id="CP027033">
    <property type="protein sequence ID" value="AXR82475.1"/>
    <property type="molecule type" value="Genomic_DNA"/>
</dbReference>
<proteinExistence type="predicted"/>
<dbReference type="Proteomes" id="UP000258613">
    <property type="component" value="Chromosome"/>
</dbReference>
<reference evidence="2" key="1">
    <citation type="submission" date="2018-02" db="EMBL/GenBank/DDBJ databases">
        <title>Phenotypic and genomic properties of facultatively anaerobic sulfur-reducing natronoarchaea from hypersaline soda lakes.</title>
        <authorList>
            <person name="Sorokin D.Y."/>
            <person name="Kublanov I.V."/>
            <person name="Roman P."/>
            <person name="Sinninghe Damste J.S."/>
            <person name="Golyshin P.N."/>
            <person name="Rojo D."/>
            <person name="Ciordia S."/>
            <person name="Mena M.D.C."/>
            <person name="Ferrer M."/>
            <person name="Messina E."/>
            <person name="Smedile F."/>
            <person name="La Spada G."/>
            <person name="La Cono V."/>
            <person name="Yakimov M.M."/>
        </authorList>
    </citation>
    <scope>NUCLEOTIDE SEQUENCE [LARGE SCALE GENOMIC DNA]</scope>
    <source>
        <strain evidence="2">AArc-Mg</strain>
    </source>
</reference>